<evidence type="ECO:0000256" key="3">
    <source>
        <dbReference type="SAM" id="SignalP"/>
    </source>
</evidence>
<accession>A0ABV1HHB7</accession>
<organism evidence="4 5">
    <name type="scientific">Ventrimonas faecis</name>
    <dbReference type="NCBI Taxonomy" id="3133170"/>
    <lineage>
        <taxon>Bacteria</taxon>
        <taxon>Bacillati</taxon>
        <taxon>Bacillota</taxon>
        <taxon>Clostridia</taxon>
        <taxon>Lachnospirales</taxon>
        <taxon>Lachnospiraceae</taxon>
        <taxon>Ventrimonas</taxon>
    </lineage>
</organism>
<dbReference type="RefSeq" id="WP_349228161.1">
    <property type="nucleotide sequence ID" value="NZ_JBBMFJ010000001.1"/>
</dbReference>
<dbReference type="InterPro" id="IPR013783">
    <property type="entry name" value="Ig-like_fold"/>
</dbReference>
<reference evidence="4 5" key="1">
    <citation type="submission" date="2024-03" db="EMBL/GenBank/DDBJ databases">
        <title>Human intestinal bacterial collection.</title>
        <authorList>
            <person name="Pauvert C."/>
            <person name="Hitch T.C.A."/>
            <person name="Clavel T."/>
        </authorList>
    </citation>
    <scope>NUCLEOTIDE SEQUENCE [LARGE SCALE GENOMIC DNA]</scope>
    <source>
        <strain evidence="4 5">CLA-AP-H27</strain>
    </source>
</reference>
<evidence type="ECO:0000256" key="1">
    <source>
        <dbReference type="ARBA" id="ARBA00022737"/>
    </source>
</evidence>
<dbReference type="Proteomes" id="UP001437460">
    <property type="component" value="Unassembled WGS sequence"/>
</dbReference>
<feature type="repeat" description="Cell wall-binding" evidence="2">
    <location>
        <begin position="276"/>
        <end position="295"/>
    </location>
</feature>
<sequence>MKLWKKGLAGVIGAALLATLAAGTALAAESRTKITSVSITIDSDISVGDSGGSVTASANGSNYDVTDVDIVNDDGEWVDGDVPRVEITLEADGDYYFTSMSKAKVTLKGDKATYVSSRREDSSSTLIITVKLDDLEGTMEIDDVTWQNENSPIATWETTSGAVSYQVRLYRGSSSVGSAVSTSNEYYNFASSITREGEYYFKVRAVNSNSKKGDWYESDYIYVDDEMLANIKAGNYNSISNSTGSTTNAPGNSQQASWIKDSVGWWYRYANGGYPTNGWLQINNQWYCFDSVGYMRTGWIQAGDGNYYYCDLTNGNMVTNTWTPDGYYVNESGVWVKGKTR</sequence>
<protein>
    <recommendedName>
        <fullName evidence="6">Cell wall binding repeat-containing protein</fullName>
    </recommendedName>
</protein>
<evidence type="ECO:0008006" key="6">
    <source>
        <dbReference type="Google" id="ProtNLM"/>
    </source>
</evidence>
<comment type="caution">
    <text evidence="4">The sequence shown here is derived from an EMBL/GenBank/DDBJ whole genome shotgun (WGS) entry which is preliminary data.</text>
</comment>
<evidence type="ECO:0000256" key="2">
    <source>
        <dbReference type="PROSITE-ProRule" id="PRU00591"/>
    </source>
</evidence>
<gene>
    <name evidence="4" type="ORF">WMO41_00740</name>
</gene>
<proteinExistence type="predicted"/>
<dbReference type="Gene3D" id="2.10.270.10">
    <property type="entry name" value="Cholin Binding"/>
    <property type="match status" value="1"/>
</dbReference>
<keyword evidence="1" id="KW-0677">Repeat</keyword>
<dbReference type="PROSITE" id="PS51170">
    <property type="entry name" value="CW"/>
    <property type="match status" value="1"/>
</dbReference>
<feature type="signal peptide" evidence="3">
    <location>
        <begin position="1"/>
        <end position="27"/>
    </location>
</feature>
<keyword evidence="3" id="KW-0732">Signal</keyword>
<dbReference type="InterPro" id="IPR018337">
    <property type="entry name" value="Cell_wall/Cho-bd_repeat"/>
</dbReference>
<evidence type="ECO:0000313" key="5">
    <source>
        <dbReference type="Proteomes" id="UP001437460"/>
    </source>
</evidence>
<dbReference type="Pfam" id="PF19127">
    <property type="entry name" value="Choline_bind_3"/>
    <property type="match status" value="1"/>
</dbReference>
<dbReference type="SUPFAM" id="SSF69360">
    <property type="entry name" value="Cell wall binding repeat"/>
    <property type="match status" value="1"/>
</dbReference>
<dbReference type="Gene3D" id="2.60.40.10">
    <property type="entry name" value="Immunoglobulins"/>
    <property type="match status" value="1"/>
</dbReference>
<name>A0ABV1HHB7_9FIRM</name>
<keyword evidence="5" id="KW-1185">Reference proteome</keyword>
<feature type="chain" id="PRO_5045610610" description="Cell wall binding repeat-containing protein" evidence="3">
    <location>
        <begin position="28"/>
        <end position="341"/>
    </location>
</feature>
<evidence type="ECO:0000313" key="4">
    <source>
        <dbReference type="EMBL" id="MEQ2561715.1"/>
    </source>
</evidence>
<dbReference type="EMBL" id="JBBMFJ010000001">
    <property type="protein sequence ID" value="MEQ2561715.1"/>
    <property type="molecule type" value="Genomic_DNA"/>
</dbReference>